<feature type="compositionally biased region" description="Basic and acidic residues" evidence="1">
    <location>
        <begin position="211"/>
        <end position="220"/>
    </location>
</feature>
<evidence type="ECO:0000256" key="1">
    <source>
        <dbReference type="SAM" id="MobiDB-lite"/>
    </source>
</evidence>
<comment type="caution">
    <text evidence="2">The sequence shown here is derived from an EMBL/GenBank/DDBJ whole genome shotgun (WGS) entry which is preliminary data.</text>
</comment>
<feature type="compositionally biased region" description="Polar residues" evidence="1">
    <location>
        <begin position="22"/>
        <end position="37"/>
    </location>
</feature>
<proteinExistence type="predicted"/>
<gene>
    <name evidence="2" type="ORF">PXEA_LOCUS21658</name>
</gene>
<name>A0A448X4Z3_9PLAT</name>
<feature type="compositionally biased region" description="Polar residues" evidence="1">
    <location>
        <begin position="169"/>
        <end position="185"/>
    </location>
</feature>
<accession>A0A448X4Z3</accession>
<feature type="compositionally biased region" description="Basic and acidic residues" evidence="1">
    <location>
        <begin position="189"/>
        <end position="198"/>
    </location>
</feature>
<evidence type="ECO:0000313" key="2">
    <source>
        <dbReference type="EMBL" id="VEL28218.1"/>
    </source>
</evidence>
<dbReference type="Proteomes" id="UP000784294">
    <property type="component" value="Unassembled WGS sequence"/>
</dbReference>
<feature type="region of interest" description="Disordered" evidence="1">
    <location>
        <begin position="1"/>
        <end position="228"/>
    </location>
</feature>
<protein>
    <submittedName>
        <fullName evidence="2">Uncharacterized protein</fullName>
    </submittedName>
</protein>
<feature type="compositionally biased region" description="Low complexity" evidence="1">
    <location>
        <begin position="38"/>
        <end position="58"/>
    </location>
</feature>
<reference evidence="2" key="1">
    <citation type="submission" date="2018-11" db="EMBL/GenBank/DDBJ databases">
        <authorList>
            <consortium name="Pathogen Informatics"/>
        </authorList>
    </citation>
    <scope>NUCLEOTIDE SEQUENCE</scope>
</reference>
<sequence>MMDSRNPSRRGYNGGYFRDTAYYSQRNSTAGSRTLPASSGRGSNNQQLQQQSQHSYISSDRRPDRIRTAGRGRSGLYHLQHPQISDQSDMSHQVASRQSYAQQPLETKNGRVSSSGPRESNFSGPNKRGNQEHRHKGVGGVNDSSRHFSAAQQPARFSEQRSTEGPEMATSNSVSRRRNAPSSTAVAGYHHDKQHELLEPDNSVGGQEGRSVNDGEDSRCHPPQSDNM</sequence>
<feature type="compositionally biased region" description="Polar residues" evidence="1">
    <location>
        <begin position="82"/>
        <end position="124"/>
    </location>
</feature>
<dbReference type="EMBL" id="CAAALY010093251">
    <property type="protein sequence ID" value="VEL28218.1"/>
    <property type="molecule type" value="Genomic_DNA"/>
</dbReference>
<dbReference type="AlphaFoldDB" id="A0A448X4Z3"/>
<evidence type="ECO:0000313" key="3">
    <source>
        <dbReference type="Proteomes" id="UP000784294"/>
    </source>
</evidence>
<organism evidence="2 3">
    <name type="scientific">Protopolystoma xenopodis</name>
    <dbReference type="NCBI Taxonomy" id="117903"/>
    <lineage>
        <taxon>Eukaryota</taxon>
        <taxon>Metazoa</taxon>
        <taxon>Spiralia</taxon>
        <taxon>Lophotrochozoa</taxon>
        <taxon>Platyhelminthes</taxon>
        <taxon>Monogenea</taxon>
        <taxon>Polyopisthocotylea</taxon>
        <taxon>Polystomatidea</taxon>
        <taxon>Polystomatidae</taxon>
        <taxon>Protopolystoma</taxon>
    </lineage>
</organism>
<keyword evidence="3" id="KW-1185">Reference proteome</keyword>